<sequence>MIAFYIVLIGIIHSFSQTVILILYWNADNFPFGEVLLIPGAIALALSLSYYFWNKRVLNTARYIKP</sequence>
<evidence type="ECO:0000256" key="1">
    <source>
        <dbReference type="SAM" id="Phobius"/>
    </source>
</evidence>
<accession>A0A645J961</accession>
<keyword evidence="1" id="KW-0812">Transmembrane</keyword>
<protein>
    <submittedName>
        <fullName evidence="2">Uncharacterized protein</fullName>
    </submittedName>
</protein>
<keyword evidence="1" id="KW-0472">Membrane</keyword>
<comment type="caution">
    <text evidence="2">The sequence shown here is derived from an EMBL/GenBank/DDBJ whole genome shotgun (WGS) entry which is preliminary data.</text>
</comment>
<name>A0A645J961_9ZZZZ</name>
<proteinExistence type="predicted"/>
<dbReference type="AlphaFoldDB" id="A0A645J961"/>
<organism evidence="2">
    <name type="scientific">bioreactor metagenome</name>
    <dbReference type="NCBI Taxonomy" id="1076179"/>
    <lineage>
        <taxon>unclassified sequences</taxon>
        <taxon>metagenomes</taxon>
        <taxon>ecological metagenomes</taxon>
    </lineage>
</organism>
<feature type="transmembrane region" description="Helical" evidence="1">
    <location>
        <begin position="5"/>
        <end position="25"/>
    </location>
</feature>
<dbReference type="EMBL" id="VSSQ01134527">
    <property type="protein sequence ID" value="MPN59927.1"/>
    <property type="molecule type" value="Genomic_DNA"/>
</dbReference>
<evidence type="ECO:0000313" key="2">
    <source>
        <dbReference type="EMBL" id="MPN59927.1"/>
    </source>
</evidence>
<reference evidence="2" key="1">
    <citation type="submission" date="2019-08" db="EMBL/GenBank/DDBJ databases">
        <authorList>
            <person name="Kucharzyk K."/>
            <person name="Murdoch R.W."/>
            <person name="Higgins S."/>
            <person name="Loffler F."/>
        </authorList>
    </citation>
    <scope>NUCLEOTIDE SEQUENCE</scope>
</reference>
<keyword evidence="1" id="KW-1133">Transmembrane helix</keyword>
<gene>
    <name evidence="2" type="ORF">SDC9_207650</name>
</gene>
<feature type="transmembrane region" description="Helical" evidence="1">
    <location>
        <begin position="31"/>
        <end position="53"/>
    </location>
</feature>